<dbReference type="Pfam" id="PF01087">
    <property type="entry name" value="GalP_UDP_transf"/>
    <property type="match status" value="1"/>
</dbReference>
<dbReference type="EMBL" id="BAAAZP010000003">
    <property type="protein sequence ID" value="GAA3641882.1"/>
    <property type="molecule type" value="Genomic_DNA"/>
</dbReference>
<comment type="catalytic activity">
    <reaction evidence="1 14">
        <text>alpha-D-galactose 1-phosphate + UDP-alpha-D-glucose = alpha-D-glucose 1-phosphate + UDP-alpha-D-galactose</text>
        <dbReference type="Rhea" id="RHEA:13989"/>
        <dbReference type="ChEBI" id="CHEBI:58336"/>
        <dbReference type="ChEBI" id="CHEBI:58601"/>
        <dbReference type="ChEBI" id="CHEBI:58885"/>
        <dbReference type="ChEBI" id="CHEBI:66914"/>
        <dbReference type="EC" id="2.7.7.12"/>
    </reaction>
</comment>
<dbReference type="InterPro" id="IPR005850">
    <property type="entry name" value="GalP_Utransf_C"/>
</dbReference>
<keyword evidence="12 14" id="KW-0119">Carbohydrate metabolism</keyword>
<comment type="cofactor">
    <cofactor evidence="2">
        <name>Zn(2+)</name>
        <dbReference type="ChEBI" id="CHEBI:29105"/>
    </cofactor>
</comment>
<comment type="caution">
    <text evidence="17">The sequence shown here is derived from an EMBL/GenBank/DDBJ whole genome shotgun (WGS) entry which is preliminary data.</text>
</comment>
<evidence type="ECO:0000256" key="7">
    <source>
        <dbReference type="ARBA" id="ARBA00022679"/>
    </source>
</evidence>
<keyword evidence="9 14" id="KW-0479">Metal-binding</keyword>
<dbReference type="InterPro" id="IPR036265">
    <property type="entry name" value="HIT-like_sf"/>
</dbReference>
<dbReference type="EC" id="2.7.7.12" evidence="5 13"/>
<dbReference type="PIRSF" id="PIRSF000808">
    <property type="entry name" value="GalT"/>
    <property type="match status" value="1"/>
</dbReference>
<evidence type="ECO:0000259" key="16">
    <source>
        <dbReference type="Pfam" id="PF02744"/>
    </source>
</evidence>
<comment type="similarity">
    <text evidence="4 14">Belongs to the galactose-1-phosphate uridylyltransferase type 1 family.</text>
</comment>
<name>A0ABP7AWX7_9ACTN</name>
<gene>
    <name evidence="17" type="primary">galT</name>
    <name evidence="17" type="ORF">GCM10022224_000260</name>
</gene>
<dbReference type="Pfam" id="PF02744">
    <property type="entry name" value="GalP_UDP_tr_C"/>
    <property type="match status" value="1"/>
</dbReference>
<dbReference type="PROSITE" id="PS00117">
    <property type="entry name" value="GAL_P_UDP_TRANSF_I"/>
    <property type="match status" value="1"/>
</dbReference>
<dbReference type="PANTHER" id="PTHR11943">
    <property type="entry name" value="GALACTOSE-1-PHOSPHATE URIDYLYLTRANSFERASE"/>
    <property type="match status" value="1"/>
</dbReference>
<evidence type="ECO:0000256" key="4">
    <source>
        <dbReference type="ARBA" id="ARBA00010951"/>
    </source>
</evidence>
<keyword evidence="11 14" id="KW-0299">Galactose metabolism</keyword>
<evidence type="ECO:0000313" key="17">
    <source>
        <dbReference type="EMBL" id="GAA3641882.1"/>
    </source>
</evidence>
<evidence type="ECO:0000259" key="15">
    <source>
        <dbReference type="Pfam" id="PF01087"/>
    </source>
</evidence>
<reference evidence="18" key="1">
    <citation type="journal article" date="2019" name="Int. J. Syst. Evol. Microbiol.">
        <title>The Global Catalogue of Microorganisms (GCM) 10K type strain sequencing project: providing services to taxonomists for standard genome sequencing and annotation.</title>
        <authorList>
            <consortium name="The Broad Institute Genomics Platform"/>
            <consortium name="The Broad Institute Genome Sequencing Center for Infectious Disease"/>
            <person name="Wu L."/>
            <person name="Ma J."/>
        </authorList>
    </citation>
    <scope>NUCLEOTIDE SEQUENCE [LARGE SCALE GENOMIC DNA]</scope>
    <source>
        <strain evidence="18">JCM 16904</strain>
    </source>
</reference>
<dbReference type="InterPro" id="IPR005849">
    <property type="entry name" value="GalP_Utransf_N"/>
</dbReference>
<dbReference type="PANTHER" id="PTHR11943:SF1">
    <property type="entry name" value="GALACTOSE-1-PHOSPHATE URIDYLYLTRANSFERASE"/>
    <property type="match status" value="1"/>
</dbReference>
<evidence type="ECO:0000256" key="1">
    <source>
        <dbReference type="ARBA" id="ARBA00001107"/>
    </source>
</evidence>
<dbReference type="GO" id="GO:0016779">
    <property type="term" value="F:nucleotidyltransferase activity"/>
    <property type="evidence" value="ECO:0007669"/>
    <property type="project" value="UniProtKB-KW"/>
</dbReference>
<dbReference type="InterPro" id="IPR019779">
    <property type="entry name" value="GalP_UDPtransf1_His-AS"/>
</dbReference>
<feature type="domain" description="Galactose-1-phosphate uridyl transferase N-terminal" evidence="15">
    <location>
        <begin position="39"/>
        <end position="196"/>
    </location>
</feature>
<evidence type="ECO:0000256" key="9">
    <source>
        <dbReference type="ARBA" id="ARBA00022723"/>
    </source>
</evidence>
<dbReference type="InterPro" id="IPR001937">
    <property type="entry name" value="GalP_UDPtransf1"/>
</dbReference>
<evidence type="ECO:0000256" key="8">
    <source>
        <dbReference type="ARBA" id="ARBA00022695"/>
    </source>
</evidence>
<dbReference type="SUPFAM" id="SSF54197">
    <property type="entry name" value="HIT-like"/>
    <property type="match status" value="2"/>
</dbReference>
<keyword evidence="8 14" id="KW-0548">Nucleotidyltransferase</keyword>
<evidence type="ECO:0000256" key="12">
    <source>
        <dbReference type="ARBA" id="ARBA00023277"/>
    </source>
</evidence>
<organism evidence="17 18">
    <name type="scientific">Nonomuraea antimicrobica</name>
    <dbReference type="NCBI Taxonomy" id="561173"/>
    <lineage>
        <taxon>Bacteria</taxon>
        <taxon>Bacillati</taxon>
        <taxon>Actinomycetota</taxon>
        <taxon>Actinomycetes</taxon>
        <taxon>Streptosporangiales</taxon>
        <taxon>Streptosporangiaceae</taxon>
        <taxon>Nonomuraea</taxon>
    </lineage>
</organism>
<keyword evidence="7 14" id="KW-0808">Transferase</keyword>
<dbReference type="RefSeq" id="WP_344871590.1">
    <property type="nucleotide sequence ID" value="NZ_BAAAZP010000003.1"/>
</dbReference>
<evidence type="ECO:0000256" key="5">
    <source>
        <dbReference type="ARBA" id="ARBA00012384"/>
    </source>
</evidence>
<dbReference type="NCBIfam" id="TIGR00209">
    <property type="entry name" value="galT_1"/>
    <property type="match status" value="1"/>
</dbReference>
<dbReference type="Proteomes" id="UP001500902">
    <property type="component" value="Unassembled WGS sequence"/>
</dbReference>
<proteinExistence type="inferred from homology"/>
<keyword evidence="18" id="KW-1185">Reference proteome</keyword>
<evidence type="ECO:0000256" key="13">
    <source>
        <dbReference type="NCBIfam" id="TIGR00209"/>
    </source>
</evidence>
<evidence type="ECO:0000313" key="18">
    <source>
        <dbReference type="Proteomes" id="UP001500902"/>
    </source>
</evidence>
<feature type="domain" description="Galactose-1-phosphate uridyl transferase C-terminal" evidence="16">
    <location>
        <begin position="215"/>
        <end position="355"/>
    </location>
</feature>
<keyword evidence="10" id="KW-0862">Zinc</keyword>
<evidence type="ECO:0000256" key="2">
    <source>
        <dbReference type="ARBA" id="ARBA00001947"/>
    </source>
</evidence>
<evidence type="ECO:0000256" key="11">
    <source>
        <dbReference type="ARBA" id="ARBA00023144"/>
    </source>
</evidence>
<comment type="pathway">
    <text evidence="3 14">Carbohydrate metabolism; galactose metabolism.</text>
</comment>
<evidence type="ECO:0000256" key="6">
    <source>
        <dbReference type="ARBA" id="ARBA00016340"/>
    </source>
</evidence>
<evidence type="ECO:0000256" key="14">
    <source>
        <dbReference type="RuleBase" id="RU000506"/>
    </source>
</evidence>
<sequence>MKRTITHLADGRELIYFDRRDDADRSAIDRRTLDPRPVASELRYDPLTEEWIAIAGHRQTRTFLPSGGTAECPLCPSSRTRSSEIPAYDYDVAVFENRFPSFSGNFGAYGEAGGLSEVRPRVGRCEVVCFTSDHSSSFSQLSDAQVALVMEAWADRTAELSGIDGVEQVFCFENRGEEIGITLAHPHGQIYAYPYVTPRTRLHLGAAARHRGPGNLFADVLAAERAAGTRVVAANELWTAFVPAAARWPFEVHLYPHRQVPDLAALTEEERAAFAPLYTSVLRAFDGLFGVVMPYVSAWHQAPVRTGRELAYLHLELFSIRRAAGKLKYLAGSESAMGAFVNDVLPEEAARMLRSQVDH</sequence>
<evidence type="ECO:0000256" key="3">
    <source>
        <dbReference type="ARBA" id="ARBA00004947"/>
    </source>
</evidence>
<dbReference type="Gene3D" id="3.30.428.10">
    <property type="entry name" value="HIT-like"/>
    <property type="match status" value="2"/>
</dbReference>
<accession>A0ABP7AWX7</accession>
<protein>
    <recommendedName>
        <fullName evidence="6 13">Galactose-1-phosphate uridylyltransferase</fullName>
        <ecNumber evidence="5 13">2.7.7.12</ecNumber>
    </recommendedName>
</protein>
<evidence type="ECO:0000256" key="10">
    <source>
        <dbReference type="ARBA" id="ARBA00022833"/>
    </source>
</evidence>